<evidence type="ECO:0000313" key="2">
    <source>
        <dbReference type="Proteomes" id="UP000230233"/>
    </source>
</evidence>
<name>A0A2G5UYF2_9PELO</name>
<proteinExistence type="predicted"/>
<comment type="caution">
    <text evidence="1">The sequence shown here is derived from an EMBL/GenBank/DDBJ whole genome shotgun (WGS) entry which is preliminary data.</text>
</comment>
<evidence type="ECO:0000313" key="1">
    <source>
        <dbReference type="EMBL" id="PIC44539.1"/>
    </source>
</evidence>
<dbReference type="Proteomes" id="UP000230233">
    <property type="component" value="Chromosome II"/>
</dbReference>
<accession>A0A2G5UYF2</accession>
<dbReference type="OrthoDB" id="5884753at2759"/>
<gene>
    <name evidence="1" type="primary">Cnig_chr_II.g4878</name>
    <name evidence="1" type="ORF">B9Z55_004878</name>
</gene>
<reference evidence="2" key="1">
    <citation type="submission" date="2017-10" db="EMBL/GenBank/DDBJ databases">
        <title>Rapid genome shrinkage in a self-fertile nematode reveals novel sperm competition proteins.</title>
        <authorList>
            <person name="Yin D."/>
            <person name="Schwarz E.M."/>
            <person name="Thomas C.G."/>
            <person name="Felde R.L."/>
            <person name="Korf I.F."/>
            <person name="Cutter A.D."/>
            <person name="Schartner C.M."/>
            <person name="Ralston E.J."/>
            <person name="Meyer B.J."/>
            <person name="Haag E.S."/>
        </authorList>
    </citation>
    <scope>NUCLEOTIDE SEQUENCE [LARGE SCALE GENOMIC DNA]</scope>
    <source>
        <strain evidence="2">JU1422</strain>
    </source>
</reference>
<keyword evidence="2" id="KW-1185">Reference proteome</keyword>
<sequence>MVRGTACNRTSISGVKMLNMSSMSLLSESLEYTLLTDRFDLALDFIRIVFVKLKTSRENLANAELRHITNAVLFVLRESFKQYVKFWTLKYYLESGLFEHELSISLFSADIPDMIELFYGVYDKNSNTLFKKEVAEFVFRMLEATVNSVRPGVLIPDRVLNFAFDKTVDLVRQFPEHRTQGIRIIRQAEKWMSWEQTLTMSGNFELLNSI</sequence>
<dbReference type="EMBL" id="PDUG01000002">
    <property type="protein sequence ID" value="PIC44539.1"/>
    <property type="molecule type" value="Genomic_DNA"/>
</dbReference>
<dbReference type="AlphaFoldDB" id="A0A2G5UYF2"/>
<organism evidence="1 2">
    <name type="scientific">Caenorhabditis nigoni</name>
    <dbReference type="NCBI Taxonomy" id="1611254"/>
    <lineage>
        <taxon>Eukaryota</taxon>
        <taxon>Metazoa</taxon>
        <taxon>Ecdysozoa</taxon>
        <taxon>Nematoda</taxon>
        <taxon>Chromadorea</taxon>
        <taxon>Rhabditida</taxon>
        <taxon>Rhabditina</taxon>
        <taxon>Rhabditomorpha</taxon>
        <taxon>Rhabditoidea</taxon>
        <taxon>Rhabditidae</taxon>
        <taxon>Peloderinae</taxon>
        <taxon>Caenorhabditis</taxon>
    </lineage>
</organism>
<protein>
    <submittedName>
        <fullName evidence="1">Uncharacterized protein</fullName>
    </submittedName>
</protein>